<dbReference type="Proteomes" id="UP000199120">
    <property type="component" value="Unassembled WGS sequence"/>
</dbReference>
<reference evidence="4" key="1">
    <citation type="submission" date="2016-10" db="EMBL/GenBank/DDBJ databases">
        <authorList>
            <person name="Varghese N."/>
            <person name="Submissions S."/>
        </authorList>
    </citation>
    <scope>NUCLEOTIDE SEQUENCE [LARGE SCALE GENOMIC DNA]</scope>
    <source>
        <strain evidence="4">LMG 26416</strain>
    </source>
</reference>
<dbReference type="Pfam" id="PF01451">
    <property type="entry name" value="LMWPc"/>
    <property type="match status" value="1"/>
</dbReference>
<dbReference type="Gene3D" id="3.40.50.2300">
    <property type="match status" value="1"/>
</dbReference>
<dbReference type="SUPFAM" id="SSF52788">
    <property type="entry name" value="Phosphotyrosine protein phosphatases I"/>
    <property type="match status" value="1"/>
</dbReference>
<name>A0A1H7FPB7_9BURK</name>
<sequence length="171" mass="18744">MSRKCNVLFLCRANSARSIMAEALLRQLAPGKFDAFSAGVEPAEDVHPLALAQLRPTIGDLGKLRPKSWDLYAAPDAPRMDIVIAMCPEVAEQHAPAFPGTPVFCQWSFPDPLAGEGAESERKPIFEQVFRQILRRVSVFIALPLDSMRRADQLVAVNAVDEPSASSVEEN</sequence>
<dbReference type="PANTHER" id="PTHR43428:SF1">
    <property type="entry name" value="ARSENATE REDUCTASE"/>
    <property type="match status" value="1"/>
</dbReference>
<protein>
    <submittedName>
        <fullName evidence="3">Protein-tyrosine-phosphatase</fullName>
    </submittedName>
</protein>
<gene>
    <name evidence="3" type="ORF">SAMN05192542_101424</name>
</gene>
<keyword evidence="1" id="KW-0059">Arsenical resistance</keyword>
<dbReference type="EMBL" id="FOAJ01000001">
    <property type="protein sequence ID" value="SEK27936.1"/>
    <property type="molecule type" value="Genomic_DNA"/>
</dbReference>
<dbReference type="InterPro" id="IPR036196">
    <property type="entry name" value="Ptyr_pPase_sf"/>
</dbReference>
<proteinExistence type="predicted"/>
<evidence type="ECO:0000256" key="1">
    <source>
        <dbReference type="ARBA" id="ARBA00022849"/>
    </source>
</evidence>
<dbReference type="GO" id="GO:0046685">
    <property type="term" value="P:response to arsenic-containing substance"/>
    <property type="evidence" value="ECO:0007669"/>
    <property type="project" value="UniProtKB-KW"/>
</dbReference>
<dbReference type="STRING" id="416943.SAMN05445871_5820"/>
<accession>A0A1H7FPB7</accession>
<evidence type="ECO:0000313" key="3">
    <source>
        <dbReference type="EMBL" id="SEK27936.1"/>
    </source>
</evidence>
<feature type="domain" description="Phosphotyrosine protein phosphatase I" evidence="2">
    <location>
        <begin position="5"/>
        <end position="143"/>
    </location>
</feature>
<evidence type="ECO:0000259" key="2">
    <source>
        <dbReference type="SMART" id="SM00226"/>
    </source>
</evidence>
<keyword evidence="4" id="KW-1185">Reference proteome</keyword>
<dbReference type="SMART" id="SM00226">
    <property type="entry name" value="LMWPc"/>
    <property type="match status" value="1"/>
</dbReference>
<dbReference type="OrthoDB" id="9793058at2"/>
<dbReference type="CDD" id="cd16345">
    <property type="entry name" value="LMWP_ArsC"/>
    <property type="match status" value="1"/>
</dbReference>
<dbReference type="InterPro" id="IPR023485">
    <property type="entry name" value="Ptyr_pPase"/>
</dbReference>
<organism evidence="3 4">
    <name type="scientific">Paraburkholderia caballeronis</name>
    <dbReference type="NCBI Taxonomy" id="416943"/>
    <lineage>
        <taxon>Bacteria</taxon>
        <taxon>Pseudomonadati</taxon>
        <taxon>Pseudomonadota</taxon>
        <taxon>Betaproteobacteria</taxon>
        <taxon>Burkholderiales</taxon>
        <taxon>Burkholderiaceae</taxon>
        <taxon>Paraburkholderia</taxon>
    </lineage>
</organism>
<dbReference type="RefSeq" id="WP_090552231.1">
    <property type="nucleotide sequence ID" value="NZ_FNSR01000003.1"/>
</dbReference>
<evidence type="ECO:0000313" key="4">
    <source>
        <dbReference type="Proteomes" id="UP000199120"/>
    </source>
</evidence>
<dbReference type="AlphaFoldDB" id="A0A1H7FPB7"/>
<dbReference type="PANTHER" id="PTHR43428">
    <property type="entry name" value="ARSENATE REDUCTASE"/>
    <property type="match status" value="1"/>
</dbReference>